<keyword evidence="3" id="KW-1185">Reference proteome</keyword>
<dbReference type="GO" id="GO:0004252">
    <property type="term" value="F:serine-type endopeptidase activity"/>
    <property type="evidence" value="ECO:0007669"/>
    <property type="project" value="InterPro"/>
</dbReference>
<dbReference type="Proteomes" id="UP000436822">
    <property type="component" value="Unassembled WGS sequence"/>
</dbReference>
<protein>
    <recommendedName>
        <fullName evidence="4">Subtilase family protein</fullName>
    </recommendedName>
</protein>
<accession>A0A6N6JE57</accession>
<evidence type="ECO:0000313" key="2">
    <source>
        <dbReference type="EMBL" id="GFE63669.1"/>
    </source>
</evidence>
<comment type="caution">
    <text evidence="2">The sequence shown here is derived from an EMBL/GenBank/DDBJ whole genome shotgun (WGS) entry which is preliminary data.</text>
</comment>
<proteinExistence type="predicted"/>
<dbReference type="EMBL" id="BLJE01000001">
    <property type="protein sequence ID" value="GFE63669.1"/>
    <property type="molecule type" value="Genomic_DNA"/>
</dbReference>
<dbReference type="SUPFAM" id="SSF52743">
    <property type="entry name" value="Subtilisin-like"/>
    <property type="match status" value="1"/>
</dbReference>
<gene>
    <name evidence="2" type="ORF">KIN_07430</name>
</gene>
<evidence type="ECO:0008006" key="4">
    <source>
        <dbReference type="Google" id="ProtNLM"/>
    </source>
</evidence>
<feature type="compositionally biased region" description="Polar residues" evidence="1">
    <location>
        <begin position="595"/>
        <end position="613"/>
    </location>
</feature>
<dbReference type="AlphaFoldDB" id="A0A6N6JE57"/>
<feature type="region of interest" description="Disordered" evidence="1">
    <location>
        <begin position="587"/>
        <end position="628"/>
    </location>
</feature>
<name>A0A6N6JE57_9RHOB</name>
<evidence type="ECO:0000256" key="1">
    <source>
        <dbReference type="SAM" id="MobiDB-lite"/>
    </source>
</evidence>
<sequence>MAKLGRDLDMEWEEDPNAERFTPYLSWWLLNEGKNRDRVDGLAVQRKVLPDDARDVQIEQRATVPDTVKRAPQKGASAPVRSGRATLAIMGNFGTDEQDREAIPVPDFADNPDFDSTTGWADADGIDDAPPKDSVIVGIIDEAIALGHERFMQKDGKKTRILSSWQQTAPFNGQVHLPFGEELQQTALNSLLAQHRTPDGWLDETAFYREAHVSNYDDALGQRDIDLRVSHGTHVLDLAAGEDIHRTDINADDLAKQPIIAVNLPARATIGSSGSFLEYFVVFAIQRIVDMADAIWEKAYGSTETVRGYPVVINLSYGLQAGPKDGTMIIEEYITRITKQRAEDAKAPVRIVLPAGNDNLKEGHAEETLTDDSPVLELPWRTLPEDQSSNYVEVWSDIIEDPSVLTPGLPLEIGLTAPDGRELPIGPGFPDSFLPFSDYCRIYCRLEGNTQQRPGGPVPVWRVRYVICGAPSLRYTGPAIAAPAGLWTIRVRKAAHWPGDQSAFCYVQSDQSPRPSSTTGLLSNFDHPHYERMEHDGSLRDTYAFPVGPGGPTDLEPAGAFGPVQRKGTLNAIATFEQAIVVAGHRKTDGRPAPYSSTGKPGANATNRTSPTASFPADDSPAHTGQMAAGARSSSAVIMQGTSFATAFGTRWVARDLATWHVQRNPMSTLGSQANMLAAAAAAEATPNRPYEGGVAPWKSGDGRFEALTDDRLKRVDYGS</sequence>
<reference evidence="2 3" key="1">
    <citation type="submission" date="2019-12" db="EMBL/GenBank/DDBJ databases">
        <title>Litoreibacter badius sp. nov., a novel bacteriochlorophyll a-containing bacterium in the genus Litoreibacter.</title>
        <authorList>
            <person name="Kanamuro M."/>
            <person name="Takabe Y."/>
            <person name="Mori K."/>
            <person name="Takaichi S."/>
            <person name="Hanada S."/>
        </authorList>
    </citation>
    <scope>NUCLEOTIDE SEQUENCE [LARGE SCALE GENOMIC DNA]</scope>
    <source>
        <strain evidence="2 3">K6</strain>
    </source>
</reference>
<dbReference type="Gene3D" id="3.40.50.200">
    <property type="entry name" value="Peptidase S8/S53 domain"/>
    <property type="match status" value="1"/>
</dbReference>
<dbReference type="InterPro" id="IPR036852">
    <property type="entry name" value="Peptidase_S8/S53_dom_sf"/>
</dbReference>
<dbReference type="GO" id="GO:0006508">
    <property type="term" value="P:proteolysis"/>
    <property type="evidence" value="ECO:0007669"/>
    <property type="project" value="InterPro"/>
</dbReference>
<organism evidence="2 3">
    <name type="scientific">Litoreibacter roseus</name>
    <dbReference type="NCBI Taxonomy" id="2601869"/>
    <lineage>
        <taxon>Bacteria</taxon>
        <taxon>Pseudomonadati</taxon>
        <taxon>Pseudomonadota</taxon>
        <taxon>Alphaproteobacteria</taxon>
        <taxon>Rhodobacterales</taxon>
        <taxon>Roseobacteraceae</taxon>
        <taxon>Litoreibacter</taxon>
    </lineage>
</organism>
<evidence type="ECO:0000313" key="3">
    <source>
        <dbReference type="Proteomes" id="UP000436822"/>
    </source>
</evidence>